<gene>
    <name evidence="3" type="ORF">DL546_000718</name>
</gene>
<dbReference type="AlphaFoldDB" id="A0A420YD88"/>
<evidence type="ECO:0000256" key="1">
    <source>
        <dbReference type="ARBA" id="ARBA00022801"/>
    </source>
</evidence>
<dbReference type="PANTHER" id="PTHR48070:SF7">
    <property type="entry name" value="SERINE HYDROLASE FSH DOMAIN-CONTAINING PROTEIN-RELATED"/>
    <property type="match status" value="1"/>
</dbReference>
<dbReference type="PANTHER" id="PTHR48070">
    <property type="entry name" value="ESTERASE OVCA2"/>
    <property type="match status" value="1"/>
</dbReference>
<protein>
    <recommendedName>
        <fullName evidence="2">Serine hydrolase domain-containing protein</fullName>
    </recommendedName>
</protein>
<sequence>MKVLCLHGQGTSGDIFRSQSAAFRAKLGPGYTFTFVDAPFPCPPAPGIRVFYESGHYAWWTRQTVPLIKGSHQRLLDIIHESGPYDVLCCFSQGCSLVFSFLLYHAREAADDEPLPFKAVVFICGGIPFPVLEDLGYKVSPRAYEINDQTVGIMKAKAANLATMAANPGMIKVGVGLWDDTTDLIHDPSVIPEEEDVFGLDMTKMPEDLRINIPTVHIYGAKDPRWPTSMQLASFSKEGSRRMYDHGGGHDIPRSTEVSERIAGLFRGLERFL</sequence>
<comment type="caution">
    <text evidence="3">The sequence shown here is derived from an EMBL/GenBank/DDBJ whole genome shotgun (WGS) entry which is preliminary data.</text>
</comment>
<evidence type="ECO:0000313" key="4">
    <source>
        <dbReference type="Proteomes" id="UP000275385"/>
    </source>
</evidence>
<dbReference type="EMBL" id="QVQW01000018">
    <property type="protein sequence ID" value="RKU45767.1"/>
    <property type="molecule type" value="Genomic_DNA"/>
</dbReference>
<name>A0A420YD88_9PEZI</name>
<dbReference type="GO" id="GO:0005737">
    <property type="term" value="C:cytoplasm"/>
    <property type="evidence" value="ECO:0007669"/>
    <property type="project" value="TreeGrafter"/>
</dbReference>
<dbReference type="Gene3D" id="3.40.50.1820">
    <property type="entry name" value="alpha/beta hydrolase"/>
    <property type="match status" value="1"/>
</dbReference>
<dbReference type="Proteomes" id="UP000275385">
    <property type="component" value="Unassembled WGS sequence"/>
</dbReference>
<proteinExistence type="predicted"/>
<organism evidence="3 4">
    <name type="scientific">Coniochaeta pulveracea</name>
    <dbReference type="NCBI Taxonomy" id="177199"/>
    <lineage>
        <taxon>Eukaryota</taxon>
        <taxon>Fungi</taxon>
        <taxon>Dikarya</taxon>
        <taxon>Ascomycota</taxon>
        <taxon>Pezizomycotina</taxon>
        <taxon>Sordariomycetes</taxon>
        <taxon>Sordariomycetidae</taxon>
        <taxon>Coniochaetales</taxon>
        <taxon>Coniochaetaceae</taxon>
        <taxon>Coniochaeta</taxon>
    </lineage>
</organism>
<dbReference type="GO" id="GO:0019748">
    <property type="term" value="P:secondary metabolic process"/>
    <property type="evidence" value="ECO:0007669"/>
    <property type="project" value="TreeGrafter"/>
</dbReference>
<accession>A0A420YD88</accession>
<dbReference type="InterPro" id="IPR005645">
    <property type="entry name" value="FSH-like_dom"/>
</dbReference>
<evidence type="ECO:0000313" key="3">
    <source>
        <dbReference type="EMBL" id="RKU45767.1"/>
    </source>
</evidence>
<dbReference type="GO" id="GO:0016787">
    <property type="term" value="F:hydrolase activity"/>
    <property type="evidence" value="ECO:0007669"/>
    <property type="project" value="UniProtKB-KW"/>
</dbReference>
<dbReference type="Pfam" id="PF03959">
    <property type="entry name" value="FSH1"/>
    <property type="match status" value="1"/>
</dbReference>
<evidence type="ECO:0000259" key="2">
    <source>
        <dbReference type="Pfam" id="PF03959"/>
    </source>
</evidence>
<dbReference type="STRING" id="177199.A0A420YD88"/>
<keyword evidence="4" id="KW-1185">Reference proteome</keyword>
<feature type="domain" description="Serine hydrolase" evidence="2">
    <location>
        <begin position="1"/>
        <end position="260"/>
    </location>
</feature>
<dbReference type="GO" id="GO:0005634">
    <property type="term" value="C:nucleus"/>
    <property type="evidence" value="ECO:0007669"/>
    <property type="project" value="TreeGrafter"/>
</dbReference>
<dbReference type="SUPFAM" id="SSF53474">
    <property type="entry name" value="alpha/beta-Hydrolases"/>
    <property type="match status" value="1"/>
</dbReference>
<reference evidence="3 4" key="1">
    <citation type="submission" date="2018-08" db="EMBL/GenBank/DDBJ databases">
        <title>Draft genome of the lignicolous fungus Coniochaeta pulveracea.</title>
        <authorList>
            <person name="Borstlap C.J."/>
            <person name="De Witt R.N."/>
            <person name="Botha A."/>
            <person name="Volschenk H."/>
        </authorList>
    </citation>
    <scope>NUCLEOTIDE SEQUENCE [LARGE SCALE GENOMIC DNA]</scope>
    <source>
        <strain evidence="3 4">CAB683</strain>
    </source>
</reference>
<dbReference type="InterPro" id="IPR029058">
    <property type="entry name" value="AB_hydrolase_fold"/>
</dbReference>
<dbReference type="OrthoDB" id="414698at2759"/>
<dbReference type="InterPro" id="IPR050593">
    <property type="entry name" value="LovG"/>
</dbReference>
<keyword evidence="1" id="KW-0378">Hydrolase</keyword>